<proteinExistence type="predicted"/>
<feature type="region of interest" description="Disordered" evidence="1">
    <location>
        <begin position="368"/>
        <end position="400"/>
    </location>
</feature>
<sequence length="467" mass="52393">MNSQRRTSSTDIDNPYYASNIIGNGSNTQLGEAGGDQIQIWQLPYFPPLNLDDEFEVLDLELVYDSERKEKDILVRARSHTLTRPMYKIQKQTHGHFIVGKKNLDILISRLESWDPIHSKPILSHSSKTGKGYIVLFQSIDQNPRHISLVPTKSMVLYSTARGGNICLTPYCGSYDPQRSRASQPRTGLGYHYLPLHTTDFEQPLTVPGQHRSKSIPVALTKPYSGGGYLLFDAHSRGHSGLLSTLYCTGYERRDTARIGDIVLAELRLSRPGTENAVNVPSWGRLFRERHASLFISKRGIEAVFTGLHVNMFVPKSVERHRYTLTSGQAREIIISLFATSLLAIEHQGIDSKKWAWLLNRTPLESESVDNGNAMHSLTRGSAPRTQIKYSPSTGRAEREFHDTDSASFTDVDHRHRANAPPDFDKCKVVTYHNSNGHNNVSTEVRHGRNAGIRGVEANERSIPTAL</sequence>
<evidence type="ECO:0000256" key="1">
    <source>
        <dbReference type="SAM" id="MobiDB-lite"/>
    </source>
</evidence>
<accession>A0A9W9AEV3</accession>
<evidence type="ECO:0000313" key="2">
    <source>
        <dbReference type="EMBL" id="KAJ4481195.1"/>
    </source>
</evidence>
<organism evidence="2 3">
    <name type="scientific">Lentinula aciculospora</name>
    <dbReference type="NCBI Taxonomy" id="153920"/>
    <lineage>
        <taxon>Eukaryota</taxon>
        <taxon>Fungi</taxon>
        <taxon>Dikarya</taxon>
        <taxon>Basidiomycota</taxon>
        <taxon>Agaricomycotina</taxon>
        <taxon>Agaricomycetes</taxon>
        <taxon>Agaricomycetidae</taxon>
        <taxon>Agaricales</taxon>
        <taxon>Marasmiineae</taxon>
        <taxon>Omphalotaceae</taxon>
        <taxon>Lentinula</taxon>
    </lineage>
</organism>
<feature type="compositionally biased region" description="Polar residues" evidence="1">
    <location>
        <begin position="368"/>
        <end position="394"/>
    </location>
</feature>
<name>A0A9W9AEV3_9AGAR</name>
<comment type="caution">
    <text evidence="2">The sequence shown here is derived from an EMBL/GenBank/DDBJ whole genome shotgun (WGS) entry which is preliminary data.</text>
</comment>
<dbReference type="EMBL" id="JAOTPV010000006">
    <property type="protein sequence ID" value="KAJ4481195.1"/>
    <property type="molecule type" value="Genomic_DNA"/>
</dbReference>
<reference evidence="2" key="1">
    <citation type="submission" date="2022-08" db="EMBL/GenBank/DDBJ databases">
        <title>A Global Phylogenomic Analysis of the Shiitake Genus Lentinula.</title>
        <authorList>
            <consortium name="DOE Joint Genome Institute"/>
            <person name="Sierra-Patev S."/>
            <person name="Min B."/>
            <person name="Naranjo-Ortiz M."/>
            <person name="Looney B."/>
            <person name="Konkel Z."/>
            <person name="Slot J.C."/>
            <person name="Sakamoto Y."/>
            <person name="Steenwyk J.L."/>
            <person name="Rokas A."/>
            <person name="Carro J."/>
            <person name="Camarero S."/>
            <person name="Ferreira P."/>
            <person name="Molpeceres G."/>
            <person name="Ruiz-Duenas F.J."/>
            <person name="Serrano A."/>
            <person name="Henrissat B."/>
            <person name="Drula E."/>
            <person name="Hughes K.W."/>
            <person name="Mata J.L."/>
            <person name="Ishikawa N.K."/>
            <person name="Vargas-Isla R."/>
            <person name="Ushijima S."/>
            <person name="Smith C.A."/>
            <person name="Ahrendt S."/>
            <person name="Andreopoulos W."/>
            <person name="He G."/>
            <person name="Labutti K."/>
            <person name="Lipzen A."/>
            <person name="Ng V."/>
            <person name="Riley R."/>
            <person name="Sandor L."/>
            <person name="Barry K."/>
            <person name="Martinez A.T."/>
            <person name="Xiao Y."/>
            <person name="Gibbons J.G."/>
            <person name="Terashima K."/>
            <person name="Grigoriev I.V."/>
            <person name="Hibbett D.S."/>
        </authorList>
    </citation>
    <scope>NUCLEOTIDE SEQUENCE</scope>
    <source>
        <strain evidence="2">JLM2183</strain>
    </source>
</reference>
<dbReference type="AlphaFoldDB" id="A0A9W9AEV3"/>
<dbReference type="Proteomes" id="UP001150266">
    <property type="component" value="Unassembled WGS sequence"/>
</dbReference>
<keyword evidence="3" id="KW-1185">Reference proteome</keyword>
<dbReference type="OrthoDB" id="2885930at2759"/>
<evidence type="ECO:0000313" key="3">
    <source>
        <dbReference type="Proteomes" id="UP001150266"/>
    </source>
</evidence>
<protein>
    <submittedName>
        <fullName evidence="2">Uncharacterized protein</fullName>
    </submittedName>
</protein>
<gene>
    <name evidence="2" type="ORF">J3R30DRAFT_3403429</name>
</gene>